<accession>A0AAW1DFU2</accession>
<dbReference type="GO" id="GO:0008028">
    <property type="term" value="F:monocarboxylic acid transmembrane transporter activity"/>
    <property type="evidence" value="ECO:0007669"/>
    <property type="project" value="TreeGrafter"/>
</dbReference>
<feature type="transmembrane region" description="Helical" evidence="2">
    <location>
        <begin position="529"/>
        <end position="554"/>
    </location>
</feature>
<dbReference type="Pfam" id="PF07690">
    <property type="entry name" value="MFS_1"/>
    <property type="match status" value="2"/>
</dbReference>
<dbReference type="InterPro" id="IPR050327">
    <property type="entry name" value="Proton-linked_MCT"/>
</dbReference>
<feature type="transmembrane region" description="Helical" evidence="2">
    <location>
        <begin position="83"/>
        <end position="102"/>
    </location>
</feature>
<keyword evidence="5" id="KW-1185">Reference proteome</keyword>
<dbReference type="Gene3D" id="1.20.1250.20">
    <property type="entry name" value="MFS general substrate transporter like domains"/>
    <property type="match status" value="2"/>
</dbReference>
<feature type="transmembrane region" description="Helical" evidence="2">
    <location>
        <begin position="501"/>
        <end position="523"/>
    </location>
</feature>
<dbReference type="PANTHER" id="PTHR11360">
    <property type="entry name" value="MONOCARBOXYLATE TRANSPORTER"/>
    <property type="match status" value="1"/>
</dbReference>
<evidence type="ECO:0000313" key="4">
    <source>
        <dbReference type="EMBL" id="KAK9509591.1"/>
    </source>
</evidence>
<feature type="domain" description="Major facilitator superfamily (MFS) profile" evidence="3">
    <location>
        <begin position="370"/>
        <end position="563"/>
    </location>
</feature>
<dbReference type="PANTHER" id="PTHR11360:SF163">
    <property type="entry name" value="MONOCARBOXYLATE TRANSPORTER 9-LIKE PROTEIN"/>
    <property type="match status" value="1"/>
</dbReference>
<comment type="caution">
    <text evidence="4">The sequence shown here is derived from an EMBL/GenBank/DDBJ whole genome shotgun (WGS) entry which is preliminary data.</text>
</comment>
<keyword evidence="2" id="KW-1133">Transmembrane helix</keyword>
<dbReference type="InterPro" id="IPR011701">
    <property type="entry name" value="MFS"/>
</dbReference>
<organism evidence="4 5">
    <name type="scientific">Rhynocoris fuscipes</name>
    <dbReference type="NCBI Taxonomy" id="488301"/>
    <lineage>
        <taxon>Eukaryota</taxon>
        <taxon>Metazoa</taxon>
        <taxon>Ecdysozoa</taxon>
        <taxon>Arthropoda</taxon>
        <taxon>Hexapoda</taxon>
        <taxon>Insecta</taxon>
        <taxon>Pterygota</taxon>
        <taxon>Neoptera</taxon>
        <taxon>Paraneoptera</taxon>
        <taxon>Hemiptera</taxon>
        <taxon>Heteroptera</taxon>
        <taxon>Panheteroptera</taxon>
        <taxon>Cimicomorpha</taxon>
        <taxon>Reduviidae</taxon>
        <taxon>Harpactorinae</taxon>
        <taxon>Harpactorini</taxon>
        <taxon>Rhynocoris</taxon>
    </lineage>
</organism>
<dbReference type="Proteomes" id="UP001461498">
    <property type="component" value="Unassembled WGS sequence"/>
</dbReference>
<feature type="transmembrane region" description="Helical" evidence="2">
    <location>
        <begin position="108"/>
        <end position="130"/>
    </location>
</feature>
<dbReference type="PROSITE" id="PS50850">
    <property type="entry name" value="MFS"/>
    <property type="match status" value="1"/>
</dbReference>
<sequence>MDAYKTVAPDGGWAWAVVAGAVIINLSGRSLEPSFGLLFGDLLKQLRVETTGAAVILSTMDAIVNFSGLLVGPLIKRWTYRKVTIAGCILTSFGLFVTSFAASVAHIIIAYSILGGLGIGLTIAGSYVGLNLYFDKRKGQAVGLAMAGTAFGYMLTPQIVSFLILRYHFQDSLMIISALTLNSIVGASLFQPVKWHLKKVLDAEPKANVKQTIVQIVEEEKDENVKDNENESLLFEKCKVNFHENKETVESKESNERKYSVPIGSNRKISTTTTGQVPKVKSMADCTQYNISTSNKNNLQTTSARKLSIVSTNLSNVDMIGSALHLALDADPDKDLETNFNKNNKKKKSGFIELLTVYWSSFHKLMGFELLGDLIYLNIVCGIAFILVGDLHFRMIMPFYMSYMEYTKQEVASVLSFMAIADILSRIVTPMILDRFKITRRTTLLVCCIILAIFRSVLAFQNDMKAFIIVAVINGFIRGMSLINVPLVLAEYATKDNFPSVLGLSMVARGIFIVFLGPLGGYIRDYTQSYPICLHAQSLMYLLCALTWSLEYIFRKKTVKMDG</sequence>
<name>A0AAW1DFU2_9HEMI</name>
<feature type="transmembrane region" description="Helical" evidence="2">
    <location>
        <begin position="142"/>
        <end position="167"/>
    </location>
</feature>
<gene>
    <name evidence="4" type="ORF">O3M35_006870</name>
</gene>
<dbReference type="InterPro" id="IPR020846">
    <property type="entry name" value="MFS_dom"/>
</dbReference>
<feature type="transmembrane region" description="Helical" evidence="2">
    <location>
        <begin position="413"/>
        <end position="433"/>
    </location>
</feature>
<keyword evidence="2" id="KW-0812">Transmembrane</keyword>
<evidence type="ECO:0000313" key="5">
    <source>
        <dbReference type="Proteomes" id="UP001461498"/>
    </source>
</evidence>
<dbReference type="GO" id="GO:0016020">
    <property type="term" value="C:membrane"/>
    <property type="evidence" value="ECO:0007669"/>
    <property type="project" value="UniProtKB-SubCell"/>
</dbReference>
<feature type="transmembrane region" description="Helical" evidence="2">
    <location>
        <begin position="12"/>
        <end position="31"/>
    </location>
</feature>
<dbReference type="SUPFAM" id="SSF103473">
    <property type="entry name" value="MFS general substrate transporter"/>
    <property type="match status" value="1"/>
</dbReference>
<reference evidence="4 5" key="1">
    <citation type="submission" date="2022-12" db="EMBL/GenBank/DDBJ databases">
        <title>Chromosome-level genome assembly of true bugs.</title>
        <authorList>
            <person name="Ma L."/>
            <person name="Li H."/>
        </authorList>
    </citation>
    <scope>NUCLEOTIDE SEQUENCE [LARGE SCALE GENOMIC DNA]</scope>
    <source>
        <strain evidence="4">Lab_2022b</strain>
    </source>
</reference>
<comment type="subcellular location">
    <subcellularLocation>
        <location evidence="1">Membrane</location>
        <topology evidence="1">Multi-pass membrane protein</topology>
    </subcellularLocation>
</comment>
<feature type="transmembrane region" description="Helical" evidence="2">
    <location>
        <begin position="442"/>
        <end position="460"/>
    </location>
</feature>
<proteinExistence type="predicted"/>
<keyword evidence="2" id="KW-0472">Membrane</keyword>
<dbReference type="EMBL" id="JAPXFL010000003">
    <property type="protein sequence ID" value="KAK9509591.1"/>
    <property type="molecule type" value="Genomic_DNA"/>
</dbReference>
<feature type="transmembrane region" description="Helical" evidence="2">
    <location>
        <begin position="173"/>
        <end position="190"/>
    </location>
</feature>
<protein>
    <recommendedName>
        <fullName evidence="3">Major facilitator superfamily (MFS) profile domain-containing protein</fullName>
    </recommendedName>
</protein>
<feature type="transmembrane region" description="Helical" evidence="2">
    <location>
        <begin position="466"/>
        <end position="489"/>
    </location>
</feature>
<evidence type="ECO:0000256" key="1">
    <source>
        <dbReference type="ARBA" id="ARBA00004141"/>
    </source>
</evidence>
<dbReference type="InterPro" id="IPR036259">
    <property type="entry name" value="MFS_trans_sf"/>
</dbReference>
<feature type="transmembrane region" description="Helical" evidence="2">
    <location>
        <begin position="374"/>
        <end position="393"/>
    </location>
</feature>
<dbReference type="AlphaFoldDB" id="A0AAW1DFU2"/>
<evidence type="ECO:0000256" key="2">
    <source>
        <dbReference type="SAM" id="Phobius"/>
    </source>
</evidence>
<feature type="transmembrane region" description="Helical" evidence="2">
    <location>
        <begin position="51"/>
        <end position="71"/>
    </location>
</feature>
<evidence type="ECO:0000259" key="3">
    <source>
        <dbReference type="PROSITE" id="PS50850"/>
    </source>
</evidence>